<evidence type="ECO:0000256" key="1">
    <source>
        <dbReference type="ARBA" id="ARBA00022679"/>
    </source>
</evidence>
<dbReference type="KEGG" id="grs:C7S20_17465"/>
<dbReference type="PANTHER" id="PTHR12788:SF10">
    <property type="entry name" value="PROTEIN-TYROSINE SULFOTRANSFERASE"/>
    <property type="match status" value="1"/>
</dbReference>
<gene>
    <name evidence="2" type="ORF">C7S20_17465</name>
</gene>
<dbReference type="GO" id="GO:0008476">
    <property type="term" value="F:protein-tyrosine sulfotransferase activity"/>
    <property type="evidence" value="ECO:0007669"/>
    <property type="project" value="InterPro"/>
</dbReference>
<keyword evidence="3" id="KW-1185">Reference proteome</keyword>
<name>A0A2R3Z9G7_9FLAO</name>
<evidence type="ECO:0008006" key="4">
    <source>
        <dbReference type="Google" id="ProtNLM"/>
    </source>
</evidence>
<dbReference type="RefSeq" id="WP_107013677.1">
    <property type="nucleotide sequence ID" value="NZ_CP028136.1"/>
</dbReference>
<dbReference type="AlphaFoldDB" id="A0A2R3Z9G7"/>
<dbReference type="InterPro" id="IPR027417">
    <property type="entry name" value="P-loop_NTPase"/>
</dbReference>
<dbReference type="SUPFAM" id="SSF52540">
    <property type="entry name" value="P-loop containing nucleoside triphosphate hydrolases"/>
    <property type="match status" value="1"/>
</dbReference>
<accession>A0A2R3Z9G7</accession>
<dbReference type="OrthoDB" id="9816424at2"/>
<keyword evidence="1" id="KW-0808">Transferase</keyword>
<dbReference type="Pfam" id="PF13469">
    <property type="entry name" value="Sulfotransfer_3"/>
    <property type="match status" value="1"/>
</dbReference>
<dbReference type="Proteomes" id="UP000241507">
    <property type="component" value="Chromosome"/>
</dbReference>
<evidence type="ECO:0000313" key="3">
    <source>
        <dbReference type="Proteomes" id="UP000241507"/>
    </source>
</evidence>
<proteinExistence type="predicted"/>
<dbReference type="EMBL" id="CP028136">
    <property type="protein sequence ID" value="AVR46906.1"/>
    <property type="molecule type" value="Genomic_DNA"/>
</dbReference>
<organism evidence="2 3">
    <name type="scientific">Christiangramia fulva</name>
    <dbReference type="NCBI Taxonomy" id="2126553"/>
    <lineage>
        <taxon>Bacteria</taxon>
        <taxon>Pseudomonadati</taxon>
        <taxon>Bacteroidota</taxon>
        <taxon>Flavobacteriia</taxon>
        <taxon>Flavobacteriales</taxon>
        <taxon>Flavobacteriaceae</taxon>
        <taxon>Christiangramia</taxon>
    </lineage>
</organism>
<sequence>MRPDPIFLLGAHKSGTSLIRALFDGISRYAVLPIETHPFQILDYGIRYPYRKQNPKSLHFGEAQKKGLAWIRKSNINVDKYSDSLTIDMFDEDRFQKEIEKNQSCMNEKRFLEDYFSAVFISYKGNHSLRDTQRFVEKSVENMEFAADLKKIYPEAKFIHIIRNPYSNLVSLRKYKGKKKYPFLDKPIKALYESYYYLDRNERLIDNYEIIKYEDLISRPENTLRRMCENLNITFNSKMLVPTINNGNSWKGNSTTDMKFSGISDEKLYNWKKEICPLEIAFVNKLFPHVLDRFKYEKLDTKKKLRRNSYESLRTYCYNRIYLSRAVALF</sequence>
<dbReference type="PANTHER" id="PTHR12788">
    <property type="entry name" value="PROTEIN-TYROSINE SULFOTRANSFERASE 2"/>
    <property type="match status" value="1"/>
</dbReference>
<reference evidence="3" key="1">
    <citation type="submission" date="2018-03" db="EMBL/GenBank/DDBJ databases">
        <title>Gramella fulva sp. nov., isolated from a dry surface of tidal flat.</title>
        <authorList>
            <person name="Hwang S.H."/>
            <person name="Hwang W.M."/>
            <person name="Kang K."/>
            <person name="Ahn T.-Y."/>
        </authorList>
    </citation>
    <scope>NUCLEOTIDE SEQUENCE [LARGE SCALE GENOMIC DNA]</scope>
    <source>
        <strain evidence="3">SH35</strain>
    </source>
</reference>
<dbReference type="InterPro" id="IPR026634">
    <property type="entry name" value="TPST-like"/>
</dbReference>
<evidence type="ECO:0000313" key="2">
    <source>
        <dbReference type="EMBL" id="AVR46906.1"/>
    </source>
</evidence>
<dbReference type="Gene3D" id="3.40.50.300">
    <property type="entry name" value="P-loop containing nucleotide triphosphate hydrolases"/>
    <property type="match status" value="1"/>
</dbReference>
<protein>
    <recommendedName>
        <fullName evidence="4">Sulfotransferase</fullName>
    </recommendedName>
</protein>